<dbReference type="Pfam" id="PF02732">
    <property type="entry name" value="ERCC4"/>
    <property type="match status" value="1"/>
</dbReference>
<keyword evidence="8" id="KW-0378">Hydrolase</keyword>
<feature type="compositionally biased region" description="Polar residues" evidence="14">
    <location>
        <begin position="143"/>
        <end position="157"/>
    </location>
</feature>
<dbReference type="STRING" id="100787.A0A0G4LCR8"/>
<sequence>MTGEVISLLSSSSPEPALPPAPAVAPYPAKPCSPPPKQPPGLLDLTSSSPVSAPKRDRSAGSQQLPHPKRRSSAVQLDLHFLSDDFDTTGDLGHSSQIRQDAGQNKRLRLSPPDAAKRGFQRSQSAAGAAERSSARQGAALRRTQTLIDPIECSSSPALDRRPRSSGQTTYDDPFATSSPVRKAGGIVAMDEPRAASPRRPEMAAVAASLGIDVDDPFASSPPPAAEAAPASAPAGSVTVASTAKSTGASKVTSKTSMAVLSLDDDLSDPFASSQPDAAQLRATASTAASLNSRPRSPKDKVNWDPISSSAPQLLHDSFDSSPPPVRSKGKEREPAVVALSDSEASVLESHKWSDSDSDLPDVKDMDLSKSRAPRSHTTARSRTSSATLKVSKSTAPVAKKSAENKTRDKEAKAAEREREKERKKREKEAAKEQKARDKEVAAAMAEVNKVRTDKKVSTPEMIVDLPASLPPSQLLQAQTLLRDLDVEFGEWQSPVEKVVKWRRKVKSRFNDDLGLWEPMPLRIQDESYAMAVMTADEFVALALGPEGADLPAHVSRMKQYFPGTQLIYLMEGLGPWIRKNRNVRNRQFVSAVRSQETEAAPTSSQPNRRRKKAQAPTEYIDEDTVEDALLELQVLHGALIHHTAAAVETAQWIAVFTQHISTVPYRKQREAANAAGAGFCMESGQVRTGDDTRDTYARMLQEIVRVTAPVAYGVAEEFGTVTALVEGLEERGPLALEACRKSANKDGAVSDRTIGQALSRRIYKVFTGKDETSMDV</sequence>
<dbReference type="GO" id="GO:0003677">
    <property type="term" value="F:DNA binding"/>
    <property type="evidence" value="ECO:0007669"/>
    <property type="project" value="InterPro"/>
</dbReference>
<feature type="compositionally biased region" description="Low complexity" evidence="14">
    <location>
        <begin position="278"/>
        <end position="291"/>
    </location>
</feature>
<feature type="region of interest" description="Disordered" evidence="14">
    <location>
        <begin position="1"/>
        <end position="202"/>
    </location>
</feature>
<feature type="compositionally biased region" description="Pro residues" evidence="14">
    <location>
        <begin position="16"/>
        <end position="39"/>
    </location>
</feature>
<dbReference type="SMART" id="SM00891">
    <property type="entry name" value="ERCC4"/>
    <property type="match status" value="1"/>
</dbReference>
<keyword evidence="12" id="KW-0539">Nucleus</keyword>
<dbReference type="InterPro" id="IPR006166">
    <property type="entry name" value="ERCC4_domain"/>
</dbReference>
<comment type="subcellular location">
    <subcellularLocation>
        <location evidence="2">Nucleus</location>
    </subcellularLocation>
</comment>
<evidence type="ECO:0000256" key="4">
    <source>
        <dbReference type="ARBA" id="ARBA00022722"/>
    </source>
</evidence>
<dbReference type="PANTHER" id="PTHR21077:SF5">
    <property type="entry name" value="CROSSOVER JUNCTION ENDONUCLEASE MMS4"/>
    <property type="match status" value="1"/>
</dbReference>
<reference evidence="16 17" key="1">
    <citation type="submission" date="2015-05" db="EMBL/GenBank/DDBJ databases">
        <authorList>
            <person name="Wang D.B."/>
            <person name="Wang M."/>
        </authorList>
    </citation>
    <scope>NUCLEOTIDE SEQUENCE [LARGE SCALE GENOMIC DNA]</scope>
    <source>
        <strain evidence="16">VL1</strain>
    </source>
</reference>
<keyword evidence="6" id="KW-0255">Endonuclease</keyword>
<dbReference type="Proteomes" id="UP000044602">
    <property type="component" value="Unassembled WGS sequence"/>
</dbReference>
<gene>
    <name evidence="16" type="ORF">BN1708_012657</name>
</gene>
<dbReference type="InterPro" id="IPR042530">
    <property type="entry name" value="EME1/EME2_C"/>
</dbReference>
<feature type="region of interest" description="Disordered" evidence="14">
    <location>
        <begin position="592"/>
        <end position="619"/>
    </location>
</feature>
<dbReference type="GO" id="GO:0000712">
    <property type="term" value="P:resolution of meiotic recombination intermediates"/>
    <property type="evidence" value="ECO:0007669"/>
    <property type="project" value="TreeGrafter"/>
</dbReference>
<proteinExistence type="inferred from homology"/>
<keyword evidence="17" id="KW-1185">Reference proteome</keyword>
<accession>A0A0G4LCR8</accession>
<evidence type="ECO:0000256" key="3">
    <source>
        <dbReference type="ARBA" id="ARBA00005313"/>
    </source>
</evidence>
<feature type="compositionally biased region" description="Low complexity" evidence="14">
    <location>
        <begin position="121"/>
        <end position="140"/>
    </location>
</feature>
<comment type="similarity">
    <text evidence="3">Belongs to the EME1/MMS4 family.</text>
</comment>
<evidence type="ECO:0000256" key="11">
    <source>
        <dbReference type="ARBA" id="ARBA00023204"/>
    </source>
</evidence>
<comment type="cofactor">
    <cofactor evidence="1">
        <name>Mg(2+)</name>
        <dbReference type="ChEBI" id="CHEBI:18420"/>
    </cofactor>
</comment>
<feature type="compositionally biased region" description="Polar residues" evidence="14">
    <location>
        <begin position="165"/>
        <end position="180"/>
    </location>
</feature>
<evidence type="ECO:0000259" key="15">
    <source>
        <dbReference type="SMART" id="SM00891"/>
    </source>
</evidence>
<evidence type="ECO:0000256" key="14">
    <source>
        <dbReference type="SAM" id="MobiDB-lite"/>
    </source>
</evidence>
<evidence type="ECO:0000313" key="16">
    <source>
        <dbReference type="EMBL" id="CRK19500.1"/>
    </source>
</evidence>
<dbReference type="PANTHER" id="PTHR21077">
    <property type="entry name" value="EME1 PROTEIN"/>
    <property type="match status" value="1"/>
</dbReference>
<dbReference type="GO" id="GO:0006302">
    <property type="term" value="P:double-strand break repair"/>
    <property type="evidence" value="ECO:0007669"/>
    <property type="project" value="TreeGrafter"/>
</dbReference>
<protein>
    <recommendedName>
        <fullName evidence="15">ERCC4 domain-containing protein</fullName>
    </recommendedName>
</protein>
<evidence type="ECO:0000313" key="17">
    <source>
        <dbReference type="Proteomes" id="UP000044602"/>
    </source>
</evidence>
<feature type="compositionally biased region" description="Polar residues" evidence="14">
    <location>
        <begin position="245"/>
        <end position="254"/>
    </location>
</feature>
<dbReference type="InterPro" id="IPR033310">
    <property type="entry name" value="Mms4/EME1/EME2"/>
</dbReference>
<dbReference type="GO" id="GO:0005634">
    <property type="term" value="C:nucleus"/>
    <property type="evidence" value="ECO:0007669"/>
    <property type="project" value="UniProtKB-SubCell"/>
</dbReference>
<name>A0A0G4LCR8_VERLO</name>
<dbReference type="GO" id="GO:0048476">
    <property type="term" value="C:Holliday junction resolvase complex"/>
    <property type="evidence" value="ECO:0007669"/>
    <property type="project" value="InterPro"/>
</dbReference>
<evidence type="ECO:0000256" key="5">
    <source>
        <dbReference type="ARBA" id="ARBA00022723"/>
    </source>
</evidence>
<dbReference type="AlphaFoldDB" id="A0A0G4LCR8"/>
<dbReference type="GO" id="GO:0031573">
    <property type="term" value="P:mitotic intra-S DNA damage checkpoint signaling"/>
    <property type="evidence" value="ECO:0007669"/>
    <property type="project" value="TreeGrafter"/>
</dbReference>
<evidence type="ECO:0000256" key="6">
    <source>
        <dbReference type="ARBA" id="ARBA00022759"/>
    </source>
</evidence>
<keyword evidence="11" id="KW-0234">DNA repair</keyword>
<dbReference type="InterPro" id="IPR047521">
    <property type="entry name" value="XPF_nuclease_EME1_ascomycetes"/>
</dbReference>
<feature type="compositionally biased region" description="Low complexity" evidence="14">
    <location>
        <begin position="226"/>
        <end position="244"/>
    </location>
</feature>
<keyword evidence="5" id="KW-0479">Metal-binding</keyword>
<organism evidence="16 17">
    <name type="scientific">Verticillium longisporum</name>
    <name type="common">Verticillium dahliae var. longisporum</name>
    <dbReference type="NCBI Taxonomy" id="100787"/>
    <lineage>
        <taxon>Eukaryota</taxon>
        <taxon>Fungi</taxon>
        <taxon>Dikarya</taxon>
        <taxon>Ascomycota</taxon>
        <taxon>Pezizomycotina</taxon>
        <taxon>Sordariomycetes</taxon>
        <taxon>Hypocreomycetidae</taxon>
        <taxon>Glomerellales</taxon>
        <taxon>Plectosphaerellaceae</taxon>
        <taxon>Verticillium</taxon>
    </lineage>
</organism>
<feature type="domain" description="ERCC4" evidence="15">
    <location>
        <begin position="461"/>
        <end position="730"/>
    </location>
</feature>
<evidence type="ECO:0000256" key="12">
    <source>
        <dbReference type="ARBA" id="ARBA00023242"/>
    </source>
</evidence>
<evidence type="ECO:0000256" key="13">
    <source>
        <dbReference type="ARBA" id="ARBA00023254"/>
    </source>
</evidence>
<dbReference type="EMBL" id="CVQH01010779">
    <property type="protein sequence ID" value="CRK19500.1"/>
    <property type="molecule type" value="Genomic_DNA"/>
</dbReference>
<dbReference type="GO" id="GO:0031297">
    <property type="term" value="P:replication fork processing"/>
    <property type="evidence" value="ECO:0007669"/>
    <property type="project" value="TreeGrafter"/>
</dbReference>
<keyword evidence="13" id="KW-0469">Meiosis</keyword>
<keyword evidence="9" id="KW-0460">Magnesium</keyword>
<evidence type="ECO:0000256" key="9">
    <source>
        <dbReference type="ARBA" id="ARBA00022842"/>
    </source>
</evidence>
<feature type="compositionally biased region" description="Basic and acidic residues" evidence="14">
    <location>
        <begin position="191"/>
        <end position="202"/>
    </location>
</feature>
<evidence type="ECO:0000256" key="10">
    <source>
        <dbReference type="ARBA" id="ARBA00023172"/>
    </source>
</evidence>
<evidence type="ECO:0000256" key="1">
    <source>
        <dbReference type="ARBA" id="ARBA00001946"/>
    </source>
</evidence>
<feature type="compositionally biased region" description="Basic and acidic residues" evidence="14">
    <location>
        <begin position="349"/>
        <end position="370"/>
    </location>
</feature>
<dbReference type="GO" id="GO:0008821">
    <property type="term" value="F:crossover junction DNA endonuclease activity"/>
    <property type="evidence" value="ECO:0007669"/>
    <property type="project" value="TreeGrafter"/>
</dbReference>
<feature type="compositionally biased region" description="Polar residues" evidence="14">
    <location>
        <begin position="94"/>
        <end position="103"/>
    </location>
</feature>
<dbReference type="FunFam" id="1.10.150.670:FF:000004">
    <property type="entry name" value="Crossover junction endonuclease EME1"/>
    <property type="match status" value="1"/>
</dbReference>
<dbReference type="GO" id="GO:0046872">
    <property type="term" value="F:metal ion binding"/>
    <property type="evidence" value="ECO:0007669"/>
    <property type="project" value="UniProtKB-KW"/>
</dbReference>
<evidence type="ECO:0000256" key="7">
    <source>
        <dbReference type="ARBA" id="ARBA00022763"/>
    </source>
</evidence>
<feature type="region of interest" description="Disordered" evidence="14">
    <location>
        <begin position="214"/>
        <end position="254"/>
    </location>
</feature>
<dbReference type="Gene3D" id="3.40.50.10130">
    <property type="match status" value="1"/>
</dbReference>
<feature type="region of interest" description="Disordered" evidence="14">
    <location>
        <begin position="266"/>
        <end position="438"/>
    </location>
</feature>
<evidence type="ECO:0000256" key="8">
    <source>
        <dbReference type="ARBA" id="ARBA00022801"/>
    </source>
</evidence>
<feature type="non-terminal residue" evidence="16">
    <location>
        <position position="777"/>
    </location>
</feature>
<keyword evidence="4" id="KW-0540">Nuclease</keyword>
<evidence type="ECO:0000256" key="2">
    <source>
        <dbReference type="ARBA" id="ARBA00004123"/>
    </source>
</evidence>
<keyword evidence="10" id="KW-0233">DNA recombination</keyword>
<feature type="compositionally biased region" description="Basic and acidic residues" evidence="14">
    <location>
        <begin position="401"/>
        <end position="438"/>
    </location>
</feature>
<dbReference type="Gene3D" id="1.10.150.670">
    <property type="entry name" value="Crossover junction endonuclease EME1, DNA-binding domain"/>
    <property type="match status" value="1"/>
</dbReference>
<keyword evidence="7" id="KW-0227">DNA damage</keyword>
<dbReference type="CDD" id="cd20085">
    <property type="entry name" value="XPF_nuclease_Mms4"/>
    <property type="match status" value="1"/>
</dbReference>